<keyword evidence="2" id="KW-0732">Signal</keyword>
<dbReference type="AlphaFoldDB" id="A0A0W4ZMD5"/>
<dbReference type="OrthoDB" id="5402295at2759"/>
<evidence type="ECO:0000256" key="1">
    <source>
        <dbReference type="SAM" id="MobiDB-lite"/>
    </source>
</evidence>
<gene>
    <name evidence="3" type="ORF">T551_02156</name>
</gene>
<dbReference type="EMBL" id="LFWA01000009">
    <property type="protein sequence ID" value="KTW29540.1"/>
    <property type="molecule type" value="Genomic_DNA"/>
</dbReference>
<dbReference type="Proteomes" id="UP000053447">
    <property type="component" value="Unassembled WGS sequence"/>
</dbReference>
<feature type="signal peptide" evidence="2">
    <location>
        <begin position="1"/>
        <end position="24"/>
    </location>
</feature>
<name>A0A0W4ZMD5_PNEJ7</name>
<reference evidence="4" key="1">
    <citation type="journal article" date="2016" name="Nat. Commun.">
        <title>Genome analysis of three Pneumocystis species reveals adaptation mechanisms to life exclusively in mammalian hosts.</title>
        <authorList>
            <person name="Ma L."/>
            <person name="Chen Z."/>
            <person name="Huang D.W."/>
            <person name="Kutty G."/>
            <person name="Ishihara M."/>
            <person name="Wang H."/>
            <person name="Abouelleil A."/>
            <person name="Bishop L."/>
            <person name="Davey E."/>
            <person name="Deng R."/>
            <person name="Deng X."/>
            <person name="Fan L."/>
            <person name="Fantoni G."/>
            <person name="Fitzgerald M."/>
            <person name="Gogineni E."/>
            <person name="Goldberg J.M."/>
            <person name="Handley G."/>
            <person name="Hu X."/>
            <person name="Huber C."/>
            <person name="Jiao X."/>
            <person name="Jones K."/>
            <person name="Levin J.Z."/>
            <person name="Liu Y."/>
            <person name="Macdonald P."/>
            <person name="Melnikov A."/>
            <person name="Raley C."/>
            <person name="Sassi M."/>
            <person name="Sherman B.T."/>
            <person name="Song X."/>
            <person name="Sykes S."/>
            <person name="Tran B."/>
            <person name="Walsh L."/>
            <person name="Xia Y."/>
            <person name="Yang J."/>
            <person name="Young S."/>
            <person name="Zeng Q."/>
            <person name="Zheng X."/>
            <person name="Stephens R."/>
            <person name="Nusbaum C."/>
            <person name="Birren B.W."/>
            <person name="Azadi P."/>
            <person name="Lempicki R.A."/>
            <person name="Cuomo C.A."/>
            <person name="Kovacs J.A."/>
        </authorList>
    </citation>
    <scope>NUCLEOTIDE SEQUENCE [LARGE SCALE GENOMIC DNA]</scope>
    <source>
        <strain evidence="4">RU7</strain>
    </source>
</reference>
<sequence>MGGECSLPGCTLCFLRFVLPRSFSVTYSPEPNDGTGVRNIDNTVANYCSGLISVLADGAPTLLSGLTECLSSHSLSGPKHNSNEQCPPCQNQDTNQNGPKNSQETQNSNVSKKGLFQFCNVM</sequence>
<evidence type="ECO:0000256" key="2">
    <source>
        <dbReference type="SAM" id="SignalP"/>
    </source>
</evidence>
<comment type="caution">
    <text evidence="3">The sequence shown here is derived from an EMBL/GenBank/DDBJ whole genome shotgun (WGS) entry which is preliminary data.</text>
</comment>
<dbReference type="RefSeq" id="XP_018229371.1">
    <property type="nucleotide sequence ID" value="XM_018374419.1"/>
</dbReference>
<accession>A0A0W4ZMD5</accession>
<feature type="chain" id="PRO_5006933836" evidence="2">
    <location>
        <begin position="25"/>
        <end position="122"/>
    </location>
</feature>
<evidence type="ECO:0000313" key="3">
    <source>
        <dbReference type="EMBL" id="KTW29540.1"/>
    </source>
</evidence>
<dbReference type="GeneID" id="28940674"/>
<organism evidence="3 4">
    <name type="scientific">Pneumocystis jirovecii (strain RU7)</name>
    <name type="common">Human pneumocystis pneumonia agent</name>
    <dbReference type="NCBI Taxonomy" id="1408657"/>
    <lineage>
        <taxon>Eukaryota</taxon>
        <taxon>Fungi</taxon>
        <taxon>Dikarya</taxon>
        <taxon>Ascomycota</taxon>
        <taxon>Taphrinomycotina</taxon>
        <taxon>Pneumocystomycetes</taxon>
        <taxon>Pneumocystaceae</taxon>
        <taxon>Pneumocystis</taxon>
    </lineage>
</organism>
<proteinExistence type="predicted"/>
<feature type="region of interest" description="Disordered" evidence="1">
    <location>
        <begin position="72"/>
        <end position="108"/>
    </location>
</feature>
<evidence type="ECO:0000313" key="4">
    <source>
        <dbReference type="Proteomes" id="UP000053447"/>
    </source>
</evidence>
<keyword evidence="4" id="KW-1185">Reference proteome</keyword>
<dbReference type="VEuPathDB" id="FungiDB:T551_02156"/>
<protein>
    <submittedName>
        <fullName evidence="3">Uncharacterized protein</fullName>
    </submittedName>
</protein>